<feature type="signal peptide" evidence="1">
    <location>
        <begin position="1"/>
        <end position="16"/>
    </location>
</feature>
<accession>A0A8S2FHZ9</accession>
<dbReference type="EMBL" id="CAJOBA010053486">
    <property type="protein sequence ID" value="CAF4265319.1"/>
    <property type="molecule type" value="Genomic_DNA"/>
</dbReference>
<protein>
    <submittedName>
        <fullName evidence="2">Uncharacterized protein</fullName>
    </submittedName>
</protein>
<keyword evidence="1" id="KW-0732">Signal</keyword>
<dbReference type="EMBL" id="CAJNOK010031583">
    <property type="protein sequence ID" value="CAF1473930.1"/>
    <property type="molecule type" value="Genomic_DNA"/>
</dbReference>
<dbReference type="AlphaFoldDB" id="A0A8S2FHZ9"/>
<evidence type="ECO:0000256" key="1">
    <source>
        <dbReference type="SAM" id="SignalP"/>
    </source>
</evidence>
<dbReference type="Proteomes" id="UP000677228">
    <property type="component" value="Unassembled WGS sequence"/>
</dbReference>
<comment type="caution">
    <text evidence="2">The sequence shown here is derived from an EMBL/GenBank/DDBJ whole genome shotgun (WGS) entry which is preliminary data.</text>
</comment>
<evidence type="ECO:0000313" key="4">
    <source>
        <dbReference type="Proteomes" id="UP000677228"/>
    </source>
</evidence>
<dbReference type="Proteomes" id="UP000682733">
    <property type="component" value="Unassembled WGS sequence"/>
</dbReference>
<evidence type="ECO:0000313" key="2">
    <source>
        <dbReference type="EMBL" id="CAF1473930.1"/>
    </source>
</evidence>
<name>A0A8S2FHZ9_9BILA</name>
<sequence>MMLWCIILNVANIILAQQQPPVESQCNPTICNKNPIGCSLNTDCECLQLTNGRGGMCADALMQCSVLKPCKNDNVTCSDPDTICIQNSRCNNQQPLCYPVALASPEVCPPSKFSLSNHQFDLIGSSV</sequence>
<feature type="chain" id="PRO_5036273515" evidence="1">
    <location>
        <begin position="17"/>
        <end position="127"/>
    </location>
</feature>
<proteinExistence type="predicted"/>
<reference evidence="2" key="1">
    <citation type="submission" date="2021-02" db="EMBL/GenBank/DDBJ databases">
        <authorList>
            <person name="Nowell W R."/>
        </authorList>
    </citation>
    <scope>NUCLEOTIDE SEQUENCE</scope>
</reference>
<evidence type="ECO:0000313" key="3">
    <source>
        <dbReference type="EMBL" id="CAF4265319.1"/>
    </source>
</evidence>
<organism evidence="2 4">
    <name type="scientific">Didymodactylos carnosus</name>
    <dbReference type="NCBI Taxonomy" id="1234261"/>
    <lineage>
        <taxon>Eukaryota</taxon>
        <taxon>Metazoa</taxon>
        <taxon>Spiralia</taxon>
        <taxon>Gnathifera</taxon>
        <taxon>Rotifera</taxon>
        <taxon>Eurotatoria</taxon>
        <taxon>Bdelloidea</taxon>
        <taxon>Philodinida</taxon>
        <taxon>Philodinidae</taxon>
        <taxon>Didymodactylos</taxon>
    </lineage>
</organism>
<gene>
    <name evidence="2" type="ORF">OVA965_LOCUS35769</name>
    <name evidence="3" type="ORF">TMI583_LOCUS36747</name>
</gene>